<feature type="region of interest" description="Disordered" evidence="1">
    <location>
        <begin position="77"/>
        <end position="98"/>
    </location>
</feature>
<evidence type="ECO:0000313" key="2">
    <source>
        <dbReference type="EMBL" id="CAD7645221.1"/>
    </source>
</evidence>
<name>A0A7R9LR64_9ACAR</name>
<accession>A0A7R9LR64</accession>
<protein>
    <submittedName>
        <fullName evidence="2">Uncharacterized protein</fullName>
    </submittedName>
</protein>
<gene>
    <name evidence="2" type="ORF">OSB1V03_LOCUS20403</name>
</gene>
<evidence type="ECO:0000256" key="1">
    <source>
        <dbReference type="SAM" id="MobiDB-lite"/>
    </source>
</evidence>
<dbReference type="AlphaFoldDB" id="A0A7R9LR64"/>
<dbReference type="EMBL" id="CAJPIZ010033526">
    <property type="protein sequence ID" value="CAG2120456.1"/>
    <property type="molecule type" value="Genomic_DNA"/>
</dbReference>
<feature type="compositionally biased region" description="Basic and acidic residues" evidence="1">
    <location>
        <begin position="84"/>
        <end position="98"/>
    </location>
</feature>
<dbReference type="Proteomes" id="UP000759131">
    <property type="component" value="Unassembled WGS sequence"/>
</dbReference>
<evidence type="ECO:0000313" key="3">
    <source>
        <dbReference type="Proteomes" id="UP000759131"/>
    </source>
</evidence>
<sequence>MKMHVVPNPVIMTPAKFHFQVSRLWTLLKRNPRHWGSVGSVFVIVPTMASVSAYHSLHSPDTILTRANPEPWHQFDHKQHKFRSHIDHQHYDHPRPRF</sequence>
<organism evidence="2">
    <name type="scientific">Medioppia subpectinata</name>
    <dbReference type="NCBI Taxonomy" id="1979941"/>
    <lineage>
        <taxon>Eukaryota</taxon>
        <taxon>Metazoa</taxon>
        <taxon>Ecdysozoa</taxon>
        <taxon>Arthropoda</taxon>
        <taxon>Chelicerata</taxon>
        <taxon>Arachnida</taxon>
        <taxon>Acari</taxon>
        <taxon>Acariformes</taxon>
        <taxon>Sarcoptiformes</taxon>
        <taxon>Oribatida</taxon>
        <taxon>Brachypylina</taxon>
        <taxon>Oppioidea</taxon>
        <taxon>Oppiidae</taxon>
        <taxon>Medioppia</taxon>
    </lineage>
</organism>
<reference evidence="2" key="1">
    <citation type="submission" date="2020-11" db="EMBL/GenBank/DDBJ databases">
        <authorList>
            <person name="Tran Van P."/>
        </authorList>
    </citation>
    <scope>NUCLEOTIDE SEQUENCE</scope>
</reference>
<dbReference type="EMBL" id="OC888101">
    <property type="protein sequence ID" value="CAD7645221.1"/>
    <property type="molecule type" value="Genomic_DNA"/>
</dbReference>
<dbReference type="OrthoDB" id="6479561at2759"/>
<proteinExistence type="predicted"/>
<keyword evidence="3" id="KW-1185">Reference proteome</keyword>